<dbReference type="GeneID" id="79270464"/>
<dbReference type="EMBL" id="JBHTAG010000003">
    <property type="protein sequence ID" value="MFC7098605.1"/>
    <property type="molecule type" value="Genomic_DNA"/>
</dbReference>
<accession>A0ABD5WYW0</accession>
<evidence type="ECO:0000313" key="1">
    <source>
        <dbReference type="EMBL" id="MFC7098605.1"/>
    </source>
</evidence>
<dbReference type="Proteomes" id="UP001596388">
    <property type="component" value="Unassembled WGS sequence"/>
</dbReference>
<organism evidence="1 2">
    <name type="scientific">Halobaculum marinum</name>
    <dbReference type="NCBI Taxonomy" id="3031996"/>
    <lineage>
        <taxon>Archaea</taxon>
        <taxon>Methanobacteriati</taxon>
        <taxon>Methanobacteriota</taxon>
        <taxon>Stenosarchaea group</taxon>
        <taxon>Halobacteria</taxon>
        <taxon>Halobacteriales</taxon>
        <taxon>Haloferacaceae</taxon>
        <taxon>Halobaculum</taxon>
    </lineage>
</organism>
<reference evidence="1 2" key="1">
    <citation type="journal article" date="2019" name="Int. J. Syst. Evol. Microbiol.">
        <title>The Global Catalogue of Microorganisms (GCM) 10K type strain sequencing project: providing services to taxonomists for standard genome sequencing and annotation.</title>
        <authorList>
            <consortium name="The Broad Institute Genomics Platform"/>
            <consortium name="The Broad Institute Genome Sequencing Center for Infectious Disease"/>
            <person name="Wu L."/>
            <person name="Ma J."/>
        </authorList>
    </citation>
    <scope>NUCLEOTIDE SEQUENCE [LARGE SCALE GENOMIC DNA]</scope>
    <source>
        <strain evidence="1 2">DT55</strain>
    </source>
</reference>
<dbReference type="RefSeq" id="WP_276236858.1">
    <property type="nucleotide sequence ID" value="NZ_CP119989.1"/>
</dbReference>
<proteinExistence type="predicted"/>
<dbReference type="AlphaFoldDB" id="A0ABD5WYW0"/>
<evidence type="ECO:0008006" key="3">
    <source>
        <dbReference type="Google" id="ProtNLM"/>
    </source>
</evidence>
<evidence type="ECO:0000313" key="2">
    <source>
        <dbReference type="Proteomes" id="UP001596388"/>
    </source>
</evidence>
<protein>
    <recommendedName>
        <fullName evidence="3">Transcriptional regulator</fullName>
    </recommendedName>
</protein>
<name>A0ABD5WYW0_9EURY</name>
<gene>
    <name evidence="1" type="ORF">ACFQKD_14955</name>
</gene>
<comment type="caution">
    <text evidence="1">The sequence shown here is derived from an EMBL/GenBank/DDBJ whole genome shotgun (WGS) entry which is preliminary data.</text>
</comment>
<keyword evidence="2" id="KW-1185">Reference proteome</keyword>
<sequence length="118" mass="13453">MGISTNHVGGGHEWTDTYPQDELFAQLAHPMRRRILDRLTRVDYGERVDCTTLTKGDDIPERERIRLHHVHLPKLAYVGYVDWDPATETVARGGEFAAIEPALELLRHNVHCLPGSWS</sequence>